<evidence type="ECO:0000256" key="3">
    <source>
        <dbReference type="ARBA" id="ARBA00022729"/>
    </source>
</evidence>
<reference evidence="7 8" key="1">
    <citation type="submission" date="2023-02" db="EMBL/GenBank/DDBJ databases">
        <title>Pseudomonas chrutzelriedensis sp. nov., a potently antifungal strain isolated from moss.</title>
        <authorList>
            <person name="Schnyder A."/>
            <person name="Kalawong R."/>
            <person name="Eberl L."/>
            <person name="Agnoli K."/>
        </authorList>
    </citation>
    <scope>NUCLEOTIDE SEQUENCE [LARGE SCALE GENOMIC DNA]</scope>
    <source>
        <strain evidence="7 8">681</strain>
    </source>
</reference>
<accession>A0ABT6QR48</accession>
<protein>
    <submittedName>
        <fullName evidence="7">N-acetylglucosamine-binding protein GbpA</fullName>
    </submittedName>
</protein>
<dbReference type="InterPro" id="IPR014756">
    <property type="entry name" value="Ig_E-set"/>
</dbReference>
<dbReference type="CDD" id="cd21177">
    <property type="entry name" value="LPMO_AA10"/>
    <property type="match status" value="1"/>
</dbReference>
<dbReference type="PANTHER" id="PTHR34823:SF1">
    <property type="entry name" value="CHITIN-BINDING TYPE-4 DOMAIN-CONTAINING PROTEIN"/>
    <property type="match status" value="1"/>
</dbReference>
<proteinExistence type="predicted"/>
<keyword evidence="2" id="KW-0147">Chitin-binding</keyword>
<dbReference type="InterPro" id="IPR051024">
    <property type="entry name" value="GlcNAc_Chitin_IntDeg"/>
</dbReference>
<evidence type="ECO:0000256" key="1">
    <source>
        <dbReference type="ARBA" id="ARBA00022525"/>
    </source>
</evidence>
<dbReference type="InterPro" id="IPR041029">
    <property type="entry name" value="GbpA_2"/>
</dbReference>
<comment type="caution">
    <text evidence="7">The sequence shown here is derived from an EMBL/GenBank/DDBJ whole genome shotgun (WGS) entry which is preliminary data.</text>
</comment>
<dbReference type="EMBL" id="JARBWL010000002">
    <property type="protein sequence ID" value="MDI2593341.1"/>
    <property type="molecule type" value="Genomic_DNA"/>
</dbReference>
<feature type="chain" id="PRO_5045722609" evidence="4">
    <location>
        <begin position="32"/>
        <end position="492"/>
    </location>
</feature>
<organism evidence="7 8">
    <name type="scientific">Pseudomonas fungipugnans</name>
    <dbReference type="NCBI Taxonomy" id="3024217"/>
    <lineage>
        <taxon>Bacteria</taxon>
        <taxon>Pseudomonadati</taxon>
        <taxon>Pseudomonadota</taxon>
        <taxon>Gammaproteobacteria</taxon>
        <taxon>Pseudomonadales</taxon>
        <taxon>Pseudomonadaceae</taxon>
        <taxon>Pseudomonas</taxon>
    </lineage>
</organism>
<dbReference type="Proteomes" id="UP001159100">
    <property type="component" value="Unassembled WGS sequence"/>
</dbReference>
<dbReference type="NCBIfam" id="NF009690">
    <property type="entry name" value="PRK13211.1"/>
    <property type="match status" value="1"/>
</dbReference>
<feature type="domain" description="N-acetylglucosamine binding protein A" evidence="6">
    <location>
        <begin position="222"/>
        <end position="320"/>
    </location>
</feature>
<feature type="domain" description="Chitin-binding type-4" evidence="5">
    <location>
        <begin position="33"/>
        <end position="208"/>
    </location>
</feature>
<evidence type="ECO:0000313" key="8">
    <source>
        <dbReference type="Proteomes" id="UP001159100"/>
    </source>
</evidence>
<dbReference type="PANTHER" id="PTHR34823">
    <property type="entry name" value="GLCNAC-BINDING PROTEIN A"/>
    <property type="match status" value="1"/>
</dbReference>
<dbReference type="RefSeq" id="WP_282316300.1">
    <property type="nucleotide sequence ID" value="NZ_JARBWL010000002.1"/>
</dbReference>
<evidence type="ECO:0000256" key="2">
    <source>
        <dbReference type="ARBA" id="ARBA00022669"/>
    </source>
</evidence>
<evidence type="ECO:0000256" key="4">
    <source>
        <dbReference type="SAM" id="SignalP"/>
    </source>
</evidence>
<name>A0ABT6QR48_9PSED</name>
<dbReference type="Gene3D" id="3.30.70.2150">
    <property type="match status" value="1"/>
</dbReference>
<dbReference type="Pfam" id="PF03067">
    <property type="entry name" value="LPMO_10"/>
    <property type="match status" value="1"/>
</dbReference>
<evidence type="ECO:0000259" key="6">
    <source>
        <dbReference type="Pfam" id="PF18416"/>
    </source>
</evidence>
<keyword evidence="8" id="KW-1185">Reference proteome</keyword>
<keyword evidence="3 4" id="KW-0732">Signal</keyword>
<keyword evidence="1" id="KW-0964">Secreted</keyword>
<dbReference type="Gene3D" id="2.60.40.2550">
    <property type="match status" value="1"/>
</dbReference>
<dbReference type="SUPFAM" id="SSF81296">
    <property type="entry name" value="E set domains"/>
    <property type="match status" value="1"/>
</dbReference>
<gene>
    <name evidence="7" type="primary">gbpA</name>
    <name evidence="7" type="ORF">POF45_18200</name>
</gene>
<dbReference type="InterPro" id="IPR004302">
    <property type="entry name" value="Cellulose/chitin-bd_N"/>
</dbReference>
<sequence length="492" mass="52743">MRKSISSAGMLAGCASSLGLLATLLASQQVAAHGYITDPPERAYDCRLGLNTNCGGAQYEPHSVGEGPKGFPAAGPADGKIPSAGNSSFSEMDIQTATRWHLNEIKNRTIEFAWFYTAAHKTTRWEYFITKTGWNPNQPLTRASFDATPFCTVQANGGVPIDGAAGGSGPGKEKHKCTIPADRTGHHVILGVWTVDDTASAFHKVIDVNITADGGPGPVDGWNDVGNITPTRTLHIGDKVNARAFVGGAESPEYSVGITVESTEEGLPQNWSYKLAQKVNATQKLIRAGVRDAENNIEPVKGPNGLYAKIESGVTSYQLQTEMVGDPDAYLHFHNIATEYVLDKGKANVDFTVMTNRELTVEATVVDAANKQVGYSKQLVNATTAPISVQVTSSPGAHQVLLVGSSKDGRINLQDTKHIEMTGEAGGGDHDFEFPNGIAGYKAGTKVLQPKNGKVYECKPFPYEGWCKTYNPTANQYEPGIGSNWQDAWIAR</sequence>
<dbReference type="Gene3D" id="2.70.50.50">
    <property type="entry name" value="chitin-binding protein cbp21"/>
    <property type="match status" value="1"/>
</dbReference>
<dbReference type="Pfam" id="PF18416">
    <property type="entry name" value="GbpA_2"/>
    <property type="match status" value="1"/>
</dbReference>
<feature type="signal peptide" evidence="4">
    <location>
        <begin position="1"/>
        <end position="31"/>
    </location>
</feature>
<evidence type="ECO:0000313" key="7">
    <source>
        <dbReference type="EMBL" id="MDI2593341.1"/>
    </source>
</evidence>
<evidence type="ECO:0000259" key="5">
    <source>
        <dbReference type="Pfam" id="PF03067"/>
    </source>
</evidence>